<evidence type="ECO:0000313" key="1">
    <source>
        <dbReference type="EMBL" id="OMJ22057.1"/>
    </source>
</evidence>
<accession>A0A1R1Y4Z4</accession>
<dbReference type="OrthoDB" id="5552133at2759"/>
<dbReference type="AlphaFoldDB" id="A0A1R1Y4Z4"/>
<keyword evidence="2" id="KW-1185">Reference proteome</keyword>
<name>A0A1R1Y4Z4_9FUNG</name>
<proteinExistence type="predicted"/>
<dbReference type="Proteomes" id="UP000187429">
    <property type="component" value="Unassembled WGS sequence"/>
</dbReference>
<comment type="caution">
    <text evidence="1">The sequence shown here is derived from an EMBL/GenBank/DDBJ whole genome shotgun (WGS) entry which is preliminary data.</text>
</comment>
<dbReference type="EMBL" id="LSSM01002345">
    <property type="protein sequence ID" value="OMJ22057.1"/>
    <property type="molecule type" value="Genomic_DNA"/>
</dbReference>
<sequence length="534" mass="60783">MGFHNFINKAFLKNAKRSNFSGISQNPCIGKFTHRKISGLKAGSLFSRSDPYLITKNFSLSQHASYSTGPKPSNNFFFNSFRSNFVQNIKKQIFGKLDSLLTNVSNSITYKKIATKLGKASPGPTPNRLINFLLKFHEKHTIKPLQSKINLSTRPAINANVLFRNKNIKLNYSWKQKLFKLSRNYRFTAPKANLFKNLPKAQFNQFRFSNSSFRTHNRWASLFNNFRSQLNSKASTFAFNLRSSLNHQTLSSTLSDGRLIFFKYSGVEGPNRFQKTVSSSKGRHIVSTLVPKKPRLNKTRFINNISSKKATQNIPAQIEKRHHQIWSTNANLPNDRIVLIVPLLPQNKKLDLHPFVDENSVHFSDLTAFTDKILKVNNDQILYVNRLLERLSSSNLELVYVNLGTGNIAIIFNSLAQVNDTNTLLGLLFSWGMDLESLGAEIKAPDDQNAICNDNVYDNSLISYKGSFSLNSHQILSEDEFERLLDNSLFSFITEDVVDPLELHKFNIYKFLDSIESAPQLSTPNYNQSSLALF</sequence>
<reference evidence="2" key="1">
    <citation type="submission" date="2017-01" db="EMBL/GenBank/DDBJ databases">
        <authorList>
            <person name="Wang Y."/>
            <person name="White M."/>
            <person name="Kvist S."/>
            <person name="Moncalvo J.-M."/>
        </authorList>
    </citation>
    <scope>NUCLEOTIDE SEQUENCE [LARGE SCALE GENOMIC DNA]</scope>
    <source>
        <strain evidence="2">ID-206-W2</strain>
    </source>
</reference>
<gene>
    <name evidence="1" type="ORF">AYI69_g5552</name>
</gene>
<evidence type="ECO:0000313" key="2">
    <source>
        <dbReference type="Proteomes" id="UP000187429"/>
    </source>
</evidence>
<organism evidence="1 2">
    <name type="scientific">Smittium culicis</name>
    <dbReference type="NCBI Taxonomy" id="133412"/>
    <lineage>
        <taxon>Eukaryota</taxon>
        <taxon>Fungi</taxon>
        <taxon>Fungi incertae sedis</taxon>
        <taxon>Zoopagomycota</taxon>
        <taxon>Kickxellomycotina</taxon>
        <taxon>Harpellomycetes</taxon>
        <taxon>Harpellales</taxon>
        <taxon>Legeriomycetaceae</taxon>
        <taxon>Smittium</taxon>
    </lineage>
</organism>
<protein>
    <submittedName>
        <fullName evidence="1">Uncharacterized protein</fullName>
    </submittedName>
</protein>